<dbReference type="Pfam" id="PF01370">
    <property type="entry name" value="Epimerase"/>
    <property type="match status" value="1"/>
</dbReference>
<protein>
    <submittedName>
        <fullName evidence="3">NAD-binding protein</fullName>
    </submittedName>
</protein>
<dbReference type="Proteomes" id="UP000069697">
    <property type="component" value="Unassembled WGS sequence"/>
</dbReference>
<evidence type="ECO:0000313" key="4">
    <source>
        <dbReference type="Proteomes" id="UP000069697"/>
    </source>
</evidence>
<sequence>MTVKTILISGANGYIGLHMATLLESLNYRVLKATRDSHGDLLMDFTDPDKIAEMKYSDIDVMIHLVSPSENMHSESNHEAIIDNTAKVRAALTFCENNKISSFIYVSSFHVFGVSPGELTEDSPPMPINNYGLAHYEAEQTVIRFNGTNGVRTWIVRPSNVFGVPKDLAKFKRWNLIPFAFCEEAVNNHKIILRTSGKQLRNFVGVTDLCRRIAWIIREKPSYEILHAYGEETMSVLNYAYLVQKVSQERFNMPVQIIHPEVEEKVVHFQFTSSNDCPELYPTESLEIFVYEMLGELLKRSSERKY</sequence>
<dbReference type="EMBL" id="BCNV01000005">
    <property type="protein sequence ID" value="GAS84646.1"/>
    <property type="molecule type" value="Genomic_DNA"/>
</dbReference>
<evidence type="ECO:0000259" key="2">
    <source>
        <dbReference type="Pfam" id="PF01370"/>
    </source>
</evidence>
<accession>A0A100VRA0</accession>
<comment type="similarity">
    <text evidence="1">Belongs to the NAD(P)-dependent epimerase/dehydratase family.</text>
</comment>
<evidence type="ECO:0000256" key="1">
    <source>
        <dbReference type="ARBA" id="ARBA00007637"/>
    </source>
</evidence>
<dbReference type="InterPro" id="IPR036291">
    <property type="entry name" value="NAD(P)-bd_dom_sf"/>
</dbReference>
<dbReference type="RefSeq" id="WP_062837009.1">
    <property type="nucleotide sequence ID" value="NZ_BCNV01000005.1"/>
</dbReference>
<dbReference type="CDD" id="cd08946">
    <property type="entry name" value="SDR_e"/>
    <property type="match status" value="1"/>
</dbReference>
<comment type="caution">
    <text evidence="3">The sequence shown here is derived from an EMBL/GenBank/DDBJ whole genome shotgun (WGS) entry which is preliminary data.</text>
</comment>
<feature type="domain" description="NAD-dependent epimerase/dehydratase" evidence="2">
    <location>
        <begin position="6"/>
        <end position="222"/>
    </location>
</feature>
<organism evidence="3 4">
    <name type="scientific">Paenibacillus amylolyticus</name>
    <dbReference type="NCBI Taxonomy" id="1451"/>
    <lineage>
        <taxon>Bacteria</taxon>
        <taxon>Bacillati</taxon>
        <taxon>Bacillota</taxon>
        <taxon>Bacilli</taxon>
        <taxon>Bacillales</taxon>
        <taxon>Paenibacillaceae</taxon>
        <taxon>Paenibacillus</taxon>
    </lineage>
</organism>
<dbReference type="Gene3D" id="3.40.50.720">
    <property type="entry name" value="NAD(P)-binding Rossmann-like Domain"/>
    <property type="match status" value="1"/>
</dbReference>
<gene>
    <name evidence="3" type="ORF">PAHA3_4749</name>
</gene>
<dbReference type="PANTHER" id="PTHR43000">
    <property type="entry name" value="DTDP-D-GLUCOSE 4,6-DEHYDRATASE-RELATED"/>
    <property type="match status" value="1"/>
</dbReference>
<dbReference type="AlphaFoldDB" id="A0A100VRA0"/>
<name>A0A100VRA0_PAEAM</name>
<dbReference type="SUPFAM" id="SSF51735">
    <property type="entry name" value="NAD(P)-binding Rossmann-fold domains"/>
    <property type="match status" value="1"/>
</dbReference>
<dbReference type="InterPro" id="IPR001509">
    <property type="entry name" value="Epimerase_deHydtase"/>
</dbReference>
<proteinExistence type="inferred from homology"/>
<reference evidence="3 4" key="1">
    <citation type="journal article" date="2016" name="Genome Announc.">
        <title>Draft Genome Sequence of Paenibacillus amylolyticus Heshi-A3, Isolated from Fermented Rice Bran in a Japanese Fermented Seafood Dish.</title>
        <authorList>
            <person name="Akuzawa S."/>
            <person name="Nagaoka J."/>
            <person name="Kanekatsu M."/>
            <person name="Kubota E."/>
            <person name="Ohtake R."/>
            <person name="Suzuki T."/>
            <person name="Kanesaki Y."/>
        </authorList>
    </citation>
    <scope>NUCLEOTIDE SEQUENCE [LARGE SCALE GENOMIC DNA]</scope>
    <source>
        <strain evidence="3 4">Heshi-A3</strain>
    </source>
</reference>
<reference evidence="4" key="2">
    <citation type="submission" date="2016-01" db="EMBL/GenBank/DDBJ databases">
        <title>Draft Genome Sequence of Paenibacillus amylolyticus Heshi-A3 that Was Isolated from Fermented Rice Bran with Aging Salted Mackerel, Which Was Named Heshiko as Traditional Fermented Seafood in Japan.</title>
        <authorList>
            <person name="Akuzawa S."/>
            <person name="Nakagawa J."/>
            <person name="Kanekatsu T."/>
            <person name="Kubota E."/>
            <person name="Ohtake R."/>
            <person name="Suzuki T."/>
            <person name="Kanesaki Y."/>
        </authorList>
    </citation>
    <scope>NUCLEOTIDE SEQUENCE [LARGE SCALE GENOMIC DNA]</scope>
    <source>
        <strain evidence="4">Heshi-A3</strain>
    </source>
</reference>
<evidence type="ECO:0000313" key="3">
    <source>
        <dbReference type="EMBL" id="GAS84646.1"/>
    </source>
</evidence>